<protein>
    <submittedName>
        <fullName evidence="7">DEAD/DEAH box helicase family protein</fullName>
    </submittedName>
</protein>
<dbReference type="SUPFAM" id="SSF52540">
    <property type="entry name" value="P-loop containing nucleoside triphosphate hydrolases"/>
    <property type="match status" value="1"/>
</dbReference>
<keyword evidence="7" id="KW-0378">Hydrolase</keyword>
<dbReference type="Proteomes" id="UP000617402">
    <property type="component" value="Unassembled WGS sequence"/>
</dbReference>
<evidence type="ECO:0000313" key="7">
    <source>
        <dbReference type="EMBL" id="MBC9784472.1"/>
    </source>
</evidence>
<dbReference type="RefSeq" id="WP_188039588.1">
    <property type="nucleotide sequence ID" value="NZ_JACVHF010000006.1"/>
</dbReference>
<dbReference type="PANTHER" id="PTHR30580:SF1">
    <property type="entry name" value="COMF OPERON PROTEIN 1"/>
    <property type="match status" value="1"/>
</dbReference>
<reference evidence="7 8" key="1">
    <citation type="submission" date="2020-07" db="EMBL/GenBank/DDBJ databases">
        <title>Draft whole-genome sequence of Heliobacterium chlorum DSM 3682, type strain.</title>
        <authorList>
            <person name="Kyndt J.A."/>
            <person name="Meyer T.E."/>
            <person name="Imhoff J.F."/>
        </authorList>
    </citation>
    <scope>NUCLEOTIDE SEQUENCE [LARGE SCALE GENOMIC DNA]</scope>
    <source>
        <strain evidence="7 8">DSM 3682</strain>
    </source>
</reference>
<keyword evidence="2" id="KW-0067">ATP-binding</keyword>
<dbReference type="PROSITE" id="PS51192">
    <property type="entry name" value="HELICASE_ATP_BIND_1"/>
    <property type="match status" value="1"/>
</dbReference>
<accession>A0ABR7T107</accession>
<dbReference type="Gene3D" id="3.40.50.300">
    <property type="entry name" value="P-loop containing nucleotide triphosphate hydrolases"/>
    <property type="match status" value="2"/>
</dbReference>
<dbReference type="Pfam" id="PF00271">
    <property type="entry name" value="Helicase_C"/>
    <property type="match status" value="1"/>
</dbReference>
<dbReference type="SMART" id="SM00487">
    <property type="entry name" value="DEXDc"/>
    <property type="match status" value="1"/>
</dbReference>
<comment type="caution">
    <text evidence="7">The sequence shown here is derived from an EMBL/GenBank/DDBJ whole genome shotgun (WGS) entry which is preliminary data.</text>
</comment>
<evidence type="ECO:0000256" key="3">
    <source>
        <dbReference type="ARBA" id="ARBA00023125"/>
    </source>
</evidence>
<evidence type="ECO:0000256" key="2">
    <source>
        <dbReference type="ARBA" id="ARBA00022840"/>
    </source>
</evidence>
<evidence type="ECO:0000256" key="4">
    <source>
        <dbReference type="SAM" id="MobiDB-lite"/>
    </source>
</evidence>
<sequence>MVCLKGSVYLARGKGKSWFGFTHDPALDLTILHPEGVDSLVSLTPNMPIGIALYILQRLRAEAEKKNPAEFQPRPSQTGRFWRKLAHTLGWGLLEPADHGVAEKESHEYIYGRPVIEKSDPELSFWSRRTITLLRGLHELPEAATGFPLHVYRPSGGEESLCQLADLRRVAQVLEGRLLFTSELEMALVEKSQQDGIPFPVGQLEDILQVLALAGIVEIYPSVMMTGPEQVRCVRCGQNSRISVSPCVRCGREKCYYCEECLTMGEARLCRPLYGLAGDENWVARWNRHVLPWFMERLPDSVPETWDREEFDSPSAQDTTTASASKEGYSPLWPVLTFPLTPAQEAASEQLLHWLADNSKERREALVWAACGAGKTEVAFAAIAQVLRRGGRVLFAVPRRDVVLELTPRLQSAFPGIPVTTLYGGSRERFGTSPLVVATTHQAIRFYRAFDLVVLDEVDAFPYQGSAMLYHAVARSRKRHGPVILMTATPDGQMKGEVRAKRMQLVSIPARHHGHPLPVPQILLEKEWRWDREQLIFPEKLLTFLHRSVEGDLSQVFLFVPSVFLAHRVGESLKAATRLPPFNDFKGTWVEYSHSRDPDREAKRQRFSRQLFPIFVTTSIMERGITVPRANVVVLFAENERIYDERTLIQMAGRAGRSTERPYGDVWFVATKITAAMQEAVDAIHWLNGQAQKQGFLLSDEKAAQ</sequence>
<dbReference type="InterPro" id="IPR027417">
    <property type="entry name" value="P-loop_NTPase"/>
</dbReference>
<dbReference type="GO" id="GO:0004386">
    <property type="term" value="F:helicase activity"/>
    <property type="evidence" value="ECO:0007669"/>
    <property type="project" value="UniProtKB-KW"/>
</dbReference>
<feature type="domain" description="Helicase C-terminal" evidence="6">
    <location>
        <begin position="541"/>
        <end position="705"/>
    </location>
</feature>
<name>A0ABR7T107_HELCL</name>
<keyword evidence="1" id="KW-0547">Nucleotide-binding</keyword>
<evidence type="ECO:0000259" key="6">
    <source>
        <dbReference type="PROSITE" id="PS51194"/>
    </source>
</evidence>
<evidence type="ECO:0000313" key="8">
    <source>
        <dbReference type="Proteomes" id="UP000617402"/>
    </source>
</evidence>
<gene>
    <name evidence="7" type="ORF">H1S01_08100</name>
</gene>
<organism evidence="7 8">
    <name type="scientific">Heliobacterium chlorum</name>
    <dbReference type="NCBI Taxonomy" id="2698"/>
    <lineage>
        <taxon>Bacteria</taxon>
        <taxon>Bacillati</taxon>
        <taxon>Bacillota</taxon>
        <taxon>Clostridia</taxon>
        <taxon>Eubacteriales</taxon>
        <taxon>Heliobacteriaceae</taxon>
        <taxon>Heliobacterium</taxon>
    </lineage>
</organism>
<keyword evidence="7" id="KW-0347">Helicase</keyword>
<dbReference type="Pfam" id="PF04851">
    <property type="entry name" value="ResIII"/>
    <property type="match status" value="1"/>
</dbReference>
<evidence type="ECO:0000259" key="5">
    <source>
        <dbReference type="PROSITE" id="PS51192"/>
    </source>
</evidence>
<feature type="domain" description="Helicase ATP-binding" evidence="5">
    <location>
        <begin position="356"/>
        <end position="508"/>
    </location>
</feature>
<dbReference type="EMBL" id="JACVHF010000006">
    <property type="protein sequence ID" value="MBC9784472.1"/>
    <property type="molecule type" value="Genomic_DNA"/>
</dbReference>
<dbReference type="InterPro" id="IPR006935">
    <property type="entry name" value="Helicase/UvrB_N"/>
</dbReference>
<feature type="compositionally biased region" description="Polar residues" evidence="4">
    <location>
        <begin position="314"/>
        <end position="324"/>
    </location>
</feature>
<dbReference type="PANTHER" id="PTHR30580">
    <property type="entry name" value="PRIMOSOMAL PROTEIN N"/>
    <property type="match status" value="1"/>
</dbReference>
<dbReference type="InterPro" id="IPR001650">
    <property type="entry name" value="Helicase_C-like"/>
</dbReference>
<keyword evidence="8" id="KW-1185">Reference proteome</keyword>
<proteinExistence type="predicted"/>
<feature type="region of interest" description="Disordered" evidence="4">
    <location>
        <begin position="305"/>
        <end position="326"/>
    </location>
</feature>
<dbReference type="PROSITE" id="PS51194">
    <property type="entry name" value="HELICASE_CTER"/>
    <property type="match status" value="1"/>
</dbReference>
<keyword evidence="3" id="KW-0238">DNA-binding</keyword>
<dbReference type="InterPro" id="IPR014001">
    <property type="entry name" value="Helicase_ATP-bd"/>
</dbReference>
<evidence type="ECO:0000256" key="1">
    <source>
        <dbReference type="ARBA" id="ARBA00022741"/>
    </source>
</evidence>
<dbReference type="SMART" id="SM00490">
    <property type="entry name" value="HELICc"/>
    <property type="match status" value="1"/>
</dbReference>